<sequence length="390" mass="44823">MSMLTQWLLVATAVALGWALGYWQNRRPASSSGNGSSTSGTIRYPKAVHYLFDAYDAPTLDSFVHSLPVNRDTIPIHLSLAHHYRRRGEVEKATILHQNLLAHPEVRVHCGDQVQFELAEDYLAAGLYDRAESILLELRQSPDWKARATLKLLDIYEHEKDWEIARDLALSLDHRKDRTLQIRLAHYCCEIAERANRRGDWNEAREQLRAALNYDRGAVRASLALARLCISRKLYAEAVGELKRIEQQDVGYLGEAIGLLDEALSGMGQREKMQHYFERYWQLAPSTVMMVSWAQYKASVEGRQAAIDFLLEQLDEHPNLRGVSSLVMLLYPMADEDHKHWIRILNGVVESIIERTPHYVCEQCGFTGRQLHWQCPSCKHWSTVKPKPWI</sequence>
<name>A0AB39UWX2_9GAMM</name>
<keyword evidence="2" id="KW-0472">Membrane</keyword>
<keyword evidence="1 2" id="KW-0479">Metal-binding</keyword>
<dbReference type="InterPro" id="IPR041166">
    <property type="entry name" value="Rubredoxin_2"/>
</dbReference>
<dbReference type="EMBL" id="CP154858">
    <property type="protein sequence ID" value="XDT72568.1"/>
    <property type="molecule type" value="Genomic_DNA"/>
</dbReference>
<keyword evidence="2" id="KW-1133">Transmembrane helix</keyword>
<keyword evidence="2" id="KW-0677">Repeat</keyword>
<keyword evidence="2" id="KW-0812">Transmembrane</keyword>
<dbReference type="RefSeq" id="WP_369601575.1">
    <property type="nucleotide sequence ID" value="NZ_CP154858.1"/>
</dbReference>
<dbReference type="NCBIfam" id="NF008757">
    <property type="entry name" value="PRK11788.1-5"/>
    <property type="match status" value="1"/>
</dbReference>
<feature type="domain" description="LapB rubredoxin metal binding" evidence="3">
    <location>
        <begin position="359"/>
        <end position="386"/>
    </location>
</feature>
<keyword evidence="2" id="KW-0408">Iron</keyword>
<feature type="binding site" evidence="2">
    <location>
        <position position="375"/>
    </location>
    <ligand>
        <name>Fe cation</name>
        <dbReference type="ChEBI" id="CHEBI:24875"/>
    </ligand>
</feature>
<evidence type="ECO:0000256" key="1">
    <source>
        <dbReference type="ARBA" id="ARBA00022723"/>
    </source>
</evidence>
<dbReference type="SUPFAM" id="SSF48452">
    <property type="entry name" value="TPR-like"/>
    <property type="match status" value="1"/>
</dbReference>
<dbReference type="AlphaFoldDB" id="A0AB39UWX2"/>
<dbReference type="InterPro" id="IPR030865">
    <property type="entry name" value="LapB"/>
</dbReference>
<dbReference type="GO" id="GO:0009898">
    <property type="term" value="C:cytoplasmic side of plasma membrane"/>
    <property type="evidence" value="ECO:0007669"/>
    <property type="project" value="UniProtKB-UniRule"/>
</dbReference>
<dbReference type="CDD" id="cd00350">
    <property type="entry name" value="rubredoxin_like"/>
    <property type="match status" value="1"/>
</dbReference>
<dbReference type="KEGG" id="tcd:AAIA72_00865"/>
<comment type="subcellular location">
    <subcellularLocation>
        <location evidence="2">Cell inner membrane</location>
        <topology evidence="2">Single-pass membrane protein</topology>
        <orientation evidence="2">Cytoplasmic side</orientation>
    </subcellularLocation>
</comment>
<organism evidence="4">
    <name type="scientific">Thermohahella caldifontis</name>
    <dbReference type="NCBI Taxonomy" id="3142973"/>
    <lineage>
        <taxon>Bacteria</taxon>
        <taxon>Pseudomonadati</taxon>
        <taxon>Pseudomonadota</taxon>
        <taxon>Gammaproteobacteria</taxon>
        <taxon>Oceanospirillales</taxon>
        <taxon>Hahellaceae</taxon>
        <taxon>Thermohahella</taxon>
    </lineage>
</organism>
<feature type="binding site" evidence="2">
    <location>
        <position position="364"/>
    </location>
    <ligand>
        <name>Fe cation</name>
        <dbReference type="ChEBI" id="CHEBI:24875"/>
    </ligand>
</feature>
<feature type="binding site" evidence="2">
    <location>
        <position position="378"/>
    </location>
    <ligand>
        <name>Fe cation</name>
        <dbReference type="ChEBI" id="CHEBI:24875"/>
    </ligand>
</feature>
<evidence type="ECO:0000259" key="3">
    <source>
        <dbReference type="Pfam" id="PF18073"/>
    </source>
</evidence>
<keyword evidence="2" id="KW-0997">Cell inner membrane</keyword>
<dbReference type="GO" id="GO:0046890">
    <property type="term" value="P:regulation of lipid biosynthetic process"/>
    <property type="evidence" value="ECO:0007669"/>
    <property type="project" value="UniProtKB-UniRule"/>
</dbReference>
<comment type="similarity">
    <text evidence="2">Belongs to the LapB family.</text>
</comment>
<keyword evidence="2" id="KW-0802">TPR repeat</keyword>
<evidence type="ECO:0000313" key="4">
    <source>
        <dbReference type="EMBL" id="XDT72568.1"/>
    </source>
</evidence>
<feature type="topological domain" description="Cytoplasmic" evidence="2">
    <location>
        <begin position="25"/>
        <end position="390"/>
    </location>
</feature>
<feature type="binding site" evidence="2">
    <location>
        <position position="361"/>
    </location>
    <ligand>
        <name>Fe cation</name>
        <dbReference type="ChEBI" id="CHEBI:24875"/>
    </ligand>
</feature>
<reference evidence="4" key="1">
    <citation type="submission" date="2024-05" db="EMBL/GenBank/DDBJ databases">
        <title>Genome sequencing of novel strain.</title>
        <authorList>
            <person name="Ganbat D."/>
            <person name="Ganbat S."/>
            <person name="Lee S.-J."/>
        </authorList>
    </citation>
    <scope>NUCLEOTIDE SEQUENCE</scope>
    <source>
        <strain evidence="4">SMD15-11</strain>
    </source>
</reference>
<dbReference type="GO" id="GO:0005506">
    <property type="term" value="F:iron ion binding"/>
    <property type="evidence" value="ECO:0007669"/>
    <property type="project" value="UniProtKB-UniRule"/>
</dbReference>
<proteinExistence type="inferred from homology"/>
<dbReference type="InterPro" id="IPR011990">
    <property type="entry name" value="TPR-like_helical_dom_sf"/>
</dbReference>
<comment type="function">
    <text evidence="2">Modulates cellular lipopolysaccharide (LPS) levels by regulating LpxC, which is involved in lipid A biosynthesis. May act by modulating the proteolytic activity of FtsH towards LpxC. May also coordinate assembly of proteins involved in LPS synthesis at the plasma membrane.</text>
</comment>
<keyword evidence="2" id="KW-1003">Cell membrane</keyword>
<evidence type="ECO:0000256" key="2">
    <source>
        <dbReference type="HAMAP-Rule" id="MF_00994"/>
    </source>
</evidence>
<protein>
    <recommendedName>
        <fullName evidence="2">Lipopolysaccharide assembly protein B</fullName>
    </recommendedName>
</protein>
<accession>A0AB39UWX2</accession>
<dbReference type="GO" id="GO:0008653">
    <property type="term" value="P:lipopolysaccharide metabolic process"/>
    <property type="evidence" value="ECO:0007669"/>
    <property type="project" value="InterPro"/>
</dbReference>
<dbReference type="HAMAP" id="MF_00994">
    <property type="entry name" value="LPS_assembly_LapB"/>
    <property type="match status" value="1"/>
</dbReference>
<gene>
    <name evidence="2 4" type="primary">lapB</name>
    <name evidence="4" type="ORF">AAIA72_00865</name>
</gene>
<dbReference type="Pfam" id="PF18073">
    <property type="entry name" value="Zn_ribbon_LapB"/>
    <property type="match status" value="1"/>
</dbReference>
<dbReference type="Pfam" id="PF14559">
    <property type="entry name" value="TPR_19"/>
    <property type="match status" value="1"/>
</dbReference>
<dbReference type="Gene3D" id="1.25.40.10">
    <property type="entry name" value="Tetratricopeptide repeat domain"/>
    <property type="match status" value="1"/>
</dbReference>